<feature type="compositionally biased region" description="Polar residues" evidence="2">
    <location>
        <begin position="654"/>
        <end position="670"/>
    </location>
</feature>
<feature type="region of interest" description="Disordered" evidence="2">
    <location>
        <begin position="403"/>
        <end position="493"/>
    </location>
</feature>
<evidence type="ECO:0000313" key="3">
    <source>
        <dbReference type="EMBL" id="KIM74730.1"/>
    </source>
</evidence>
<feature type="compositionally biased region" description="Polar residues" evidence="2">
    <location>
        <begin position="156"/>
        <end position="171"/>
    </location>
</feature>
<dbReference type="OrthoDB" id="3216045at2759"/>
<feature type="coiled-coil region" evidence="1">
    <location>
        <begin position="771"/>
        <end position="805"/>
    </location>
</feature>
<dbReference type="AlphaFoldDB" id="A0A0C3EQA0"/>
<accession>A0A0C3EQA0</accession>
<dbReference type="EMBL" id="KN833056">
    <property type="protein sequence ID" value="KIM74730.1"/>
    <property type="molecule type" value="Genomic_DNA"/>
</dbReference>
<protein>
    <submittedName>
        <fullName evidence="3">Uncharacterized protein</fullName>
    </submittedName>
</protein>
<feature type="region of interest" description="Disordered" evidence="2">
    <location>
        <begin position="351"/>
        <end position="389"/>
    </location>
</feature>
<dbReference type="STRING" id="765440.A0A0C3EQA0"/>
<feature type="compositionally biased region" description="Low complexity" evidence="2">
    <location>
        <begin position="405"/>
        <end position="421"/>
    </location>
</feature>
<gene>
    <name evidence="3" type="ORF">PILCRDRAFT_827933</name>
</gene>
<feature type="region of interest" description="Disordered" evidence="2">
    <location>
        <begin position="710"/>
        <end position="744"/>
    </location>
</feature>
<feature type="compositionally biased region" description="Polar residues" evidence="2">
    <location>
        <begin position="544"/>
        <end position="559"/>
    </location>
</feature>
<dbReference type="InParanoid" id="A0A0C3EQA0"/>
<feature type="region of interest" description="Disordered" evidence="2">
    <location>
        <begin position="928"/>
        <end position="965"/>
    </location>
</feature>
<feature type="compositionally biased region" description="Polar residues" evidence="2">
    <location>
        <begin position="879"/>
        <end position="891"/>
    </location>
</feature>
<dbReference type="Proteomes" id="UP000054166">
    <property type="component" value="Unassembled WGS sequence"/>
</dbReference>
<feature type="compositionally biased region" description="Polar residues" evidence="2">
    <location>
        <begin position="93"/>
        <end position="104"/>
    </location>
</feature>
<feature type="compositionally biased region" description="Basic and acidic residues" evidence="2">
    <location>
        <begin position="570"/>
        <end position="585"/>
    </location>
</feature>
<feature type="region of interest" description="Disordered" evidence="2">
    <location>
        <begin position="650"/>
        <end position="674"/>
    </location>
</feature>
<name>A0A0C3EQA0_PILCF</name>
<feature type="region of interest" description="Disordered" evidence="2">
    <location>
        <begin position="1"/>
        <end position="66"/>
    </location>
</feature>
<sequence length="989" mass="106030">MTEPPKPRTPHAASYIPVVAPRPMRSPLPSSLSLPQLQLAPQPRRPSGSSPAVAASPVSSSIPHTGISSFRSLRNLLPFGAAKSHHSAGATGGTPNVPKSSFPNFGSVRRSMTSDRKNSATFTRAEEEDPSPVISIEASPQHTDTDTDYDTLAYDSRSSSGDHINFSPASRKSSDTKPPAPAVSPAPPLGDLSTIVESDTSGISKHLPNLDDSQELELKAGKHGSSARHAQYNYVGRNASSMECPNNQCIDLDSDAYTLDLSTSKLTAEVLDAMISKDVSTANEWWKGVNGVVVDDVTDSPPKIGGFVHGEQDNNLSFNFGSLDPDLAALLSPNKADENAPTVFGGKPLLAPSLPIRSPPSPRGFELPPSRGLTRTASPRSFSPPAVQPPDGYFASASYLTDVQSSPAPRRSASLARSTPSHRPVSLSTLPRLARLVTSTAAPVQPPKHLTEPGPPSPHSSPEVDESGRRASSDHIRRRQPPSPLSSSSHAVETNHGALDLYTQRQSRLVTPARRAASYSTASSSRPPLRHLMTTGLNPKDPDLTTSFSRVSSSVGKTATSRRRLYHLRPNTDEGRTVTDPDRTVQHRARKRSMSLHQDGGSPGSNSPYQTPAPPTRPSSAMSARRPAAEWLGPRTAKAFAAAGLLDHEKAGWGNNNTSSHYGSMKGNTEQDPRAQYNAPSRIAFSEASGSTSSWGRSRSVSRTLTMSDIGGALTESPTYSPTPRTTFSGGSTAPTSISASSSITQSSLQVAVQSMREKHSVETEALLSALSDSQRTSKMLREENAELRARIQELEGTLNHIRRRSSSPQPPAKLSRMVYQRLSQSSLESGLPMRPQSHMQTQFLHPDVDVVPVSVTSERDTSPNPFKDTPSSQRRRLSTASSNFHLPPSNMSMLMHEVDLPQRSEEFSSRSVSPRSPTLIIAKRSSSLRHTQNRSMSSGGNISPMTANFSTGSPGSLHLRPEHELHLGDMASLDLAMADDGGSDDDSL</sequence>
<keyword evidence="1" id="KW-0175">Coiled coil</keyword>
<feature type="compositionally biased region" description="Low complexity" evidence="2">
    <location>
        <begin position="729"/>
        <end position="744"/>
    </location>
</feature>
<feature type="compositionally biased region" description="Polar residues" evidence="2">
    <location>
        <begin position="928"/>
        <end position="955"/>
    </location>
</feature>
<feature type="compositionally biased region" description="Low complexity" evidence="2">
    <location>
        <begin position="21"/>
        <end position="61"/>
    </location>
</feature>
<feature type="compositionally biased region" description="Low complexity" evidence="2">
    <location>
        <begin position="511"/>
        <end position="527"/>
    </location>
</feature>
<evidence type="ECO:0000313" key="4">
    <source>
        <dbReference type="Proteomes" id="UP000054166"/>
    </source>
</evidence>
<feature type="compositionally biased region" description="Polar residues" evidence="2">
    <location>
        <begin position="716"/>
        <end position="728"/>
    </location>
</feature>
<feature type="region of interest" description="Disordered" evidence="2">
    <location>
        <begin position="855"/>
        <end position="891"/>
    </location>
</feature>
<dbReference type="HOGENOM" id="CLU_297911_0_0_1"/>
<reference evidence="3 4" key="1">
    <citation type="submission" date="2014-04" db="EMBL/GenBank/DDBJ databases">
        <authorList>
            <consortium name="DOE Joint Genome Institute"/>
            <person name="Kuo A."/>
            <person name="Tarkka M."/>
            <person name="Buscot F."/>
            <person name="Kohler A."/>
            <person name="Nagy L.G."/>
            <person name="Floudas D."/>
            <person name="Copeland A."/>
            <person name="Barry K.W."/>
            <person name="Cichocki N."/>
            <person name="Veneault-Fourrey C."/>
            <person name="LaButti K."/>
            <person name="Lindquist E.A."/>
            <person name="Lipzen A."/>
            <person name="Lundell T."/>
            <person name="Morin E."/>
            <person name="Murat C."/>
            <person name="Sun H."/>
            <person name="Tunlid A."/>
            <person name="Henrissat B."/>
            <person name="Grigoriev I.V."/>
            <person name="Hibbett D.S."/>
            <person name="Martin F."/>
            <person name="Nordberg H.P."/>
            <person name="Cantor M.N."/>
            <person name="Hua S.X."/>
        </authorList>
    </citation>
    <scope>NUCLEOTIDE SEQUENCE [LARGE SCALE GENOMIC DNA]</scope>
    <source>
        <strain evidence="3 4">F 1598</strain>
    </source>
</reference>
<feature type="compositionally biased region" description="Basic and acidic residues" evidence="2">
    <location>
        <begin position="466"/>
        <end position="475"/>
    </location>
</feature>
<proteinExistence type="predicted"/>
<evidence type="ECO:0000256" key="1">
    <source>
        <dbReference type="SAM" id="Coils"/>
    </source>
</evidence>
<feature type="region of interest" description="Disordered" evidence="2">
    <location>
        <begin position="510"/>
        <end position="627"/>
    </location>
</feature>
<evidence type="ECO:0000256" key="2">
    <source>
        <dbReference type="SAM" id="MobiDB-lite"/>
    </source>
</evidence>
<reference evidence="4" key="2">
    <citation type="submission" date="2015-01" db="EMBL/GenBank/DDBJ databases">
        <title>Evolutionary Origins and Diversification of the Mycorrhizal Mutualists.</title>
        <authorList>
            <consortium name="DOE Joint Genome Institute"/>
            <consortium name="Mycorrhizal Genomics Consortium"/>
            <person name="Kohler A."/>
            <person name="Kuo A."/>
            <person name="Nagy L.G."/>
            <person name="Floudas D."/>
            <person name="Copeland A."/>
            <person name="Barry K.W."/>
            <person name="Cichocki N."/>
            <person name="Veneault-Fourrey C."/>
            <person name="LaButti K."/>
            <person name="Lindquist E.A."/>
            <person name="Lipzen A."/>
            <person name="Lundell T."/>
            <person name="Morin E."/>
            <person name="Murat C."/>
            <person name="Riley R."/>
            <person name="Ohm R."/>
            <person name="Sun H."/>
            <person name="Tunlid A."/>
            <person name="Henrissat B."/>
            <person name="Grigoriev I.V."/>
            <person name="Hibbett D.S."/>
            <person name="Martin F."/>
        </authorList>
    </citation>
    <scope>NUCLEOTIDE SEQUENCE [LARGE SCALE GENOMIC DNA]</scope>
    <source>
        <strain evidence="4">F 1598</strain>
    </source>
</reference>
<feature type="region of interest" description="Disordered" evidence="2">
    <location>
        <begin position="83"/>
        <end position="195"/>
    </location>
</feature>
<feature type="compositionally biased region" description="Pro residues" evidence="2">
    <location>
        <begin position="178"/>
        <end position="188"/>
    </location>
</feature>
<dbReference type="CDD" id="cd14724">
    <property type="entry name" value="ZIP_Gal4-like_1"/>
    <property type="match status" value="1"/>
</dbReference>
<organism evidence="3 4">
    <name type="scientific">Piloderma croceum (strain F 1598)</name>
    <dbReference type="NCBI Taxonomy" id="765440"/>
    <lineage>
        <taxon>Eukaryota</taxon>
        <taxon>Fungi</taxon>
        <taxon>Dikarya</taxon>
        <taxon>Basidiomycota</taxon>
        <taxon>Agaricomycotina</taxon>
        <taxon>Agaricomycetes</taxon>
        <taxon>Agaricomycetidae</taxon>
        <taxon>Atheliales</taxon>
        <taxon>Atheliaceae</taxon>
        <taxon>Piloderma</taxon>
    </lineage>
</organism>
<keyword evidence="4" id="KW-1185">Reference proteome</keyword>